<dbReference type="EMBL" id="JAWDGP010002379">
    <property type="protein sequence ID" value="KAK3783619.1"/>
    <property type="molecule type" value="Genomic_DNA"/>
</dbReference>
<dbReference type="Proteomes" id="UP001283361">
    <property type="component" value="Unassembled WGS sequence"/>
</dbReference>
<accession>A0AAE1A961</accession>
<name>A0AAE1A961_9GAST</name>
<gene>
    <name evidence="1" type="ORF">RRG08_001528</name>
</gene>
<evidence type="ECO:0000313" key="2">
    <source>
        <dbReference type="Proteomes" id="UP001283361"/>
    </source>
</evidence>
<dbReference type="AlphaFoldDB" id="A0AAE1A961"/>
<protein>
    <submittedName>
        <fullName evidence="1">Uncharacterized protein</fullName>
    </submittedName>
</protein>
<comment type="caution">
    <text evidence="1">The sequence shown here is derived from an EMBL/GenBank/DDBJ whole genome shotgun (WGS) entry which is preliminary data.</text>
</comment>
<sequence>MEQKISDGKDHGLKTKRRSISEMGAVVMVAVVAGVEGPDKDGCDAVVATTKFGTGRTKYSEGDYTTLSSVAAEGLTWNNFTQCYS</sequence>
<evidence type="ECO:0000313" key="1">
    <source>
        <dbReference type="EMBL" id="KAK3783619.1"/>
    </source>
</evidence>
<keyword evidence="2" id="KW-1185">Reference proteome</keyword>
<reference evidence="1" key="1">
    <citation type="journal article" date="2023" name="G3 (Bethesda)">
        <title>A reference genome for the long-term kleptoplast-retaining sea slug Elysia crispata morphotype clarki.</title>
        <authorList>
            <person name="Eastman K.E."/>
            <person name="Pendleton A.L."/>
            <person name="Shaikh M.A."/>
            <person name="Suttiyut T."/>
            <person name="Ogas R."/>
            <person name="Tomko P."/>
            <person name="Gavelis G."/>
            <person name="Widhalm J.R."/>
            <person name="Wisecaver J.H."/>
        </authorList>
    </citation>
    <scope>NUCLEOTIDE SEQUENCE</scope>
    <source>
        <strain evidence="1">ECLA1</strain>
    </source>
</reference>
<proteinExistence type="predicted"/>
<organism evidence="1 2">
    <name type="scientific">Elysia crispata</name>
    <name type="common">lettuce slug</name>
    <dbReference type="NCBI Taxonomy" id="231223"/>
    <lineage>
        <taxon>Eukaryota</taxon>
        <taxon>Metazoa</taxon>
        <taxon>Spiralia</taxon>
        <taxon>Lophotrochozoa</taxon>
        <taxon>Mollusca</taxon>
        <taxon>Gastropoda</taxon>
        <taxon>Heterobranchia</taxon>
        <taxon>Euthyneura</taxon>
        <taxon>Panpulmonata</taxon>
        <taxon>Sacoglossa</taxon>
        <taxon>Placobranchoidea</taxon>
        <taxon>Plakobranchidae</taxon>
        <taxon>Elysia</taxon>
    </lineage>
</organism>